<dbReference type="InterPro" id="IPR047263">
    <property type="entry name" value="HNL-like_cupin"/>
</dbReference>
<dbReference type="CDD" id="cd02233">
    <property type="entry name" value="cupin_HNL-like"/>
    <property type="match status" value="1"/>
</dbReference>
<dbReference type="Pfam" id="PF07883">
    <property type="entry name" value="Cupin_2"/>
    <property type="match status" value="1"/>
</dbReference>
<evidence type="ECO:0000313" key="3">
    <source>
        <dbReference type="EMBL" id="MDR9759445.1"/>
    </source>
</evidence>
<proteinExistence type="predicted"/>
<dbReference type="InterPro" id="IPR013096">
    <property type="entry name" value="Cupin_2"/>
</dbReference>
<name>A0AAW8NYS6_9HYPH</name>
<sequence>MTEKKMTLASAMAAAAFVSASSALASEAITITHAGSQPAIVGAPDKFTGSVRVEDNFKATAPATVGGATVVFEPGARTAWHSHPLGQTLIVTSGVGVVQMWEGRQQEIRSGDTVWIPPGVKHWHGASPSNGMTHIAFSESLDGKSVDWLELVTDAQYSSQAAEGQQ</sequence>
<evidence type="ECO:0000313" key="4">
    <source>
        <dbReference type="Proteomes" id="UP001269402"/>
    </source>
</evidence>
<feature type="domain" description="Cupin type-2" evidence="2">
    <location>
        <begin position="69"/>
        <end position="126"/>
    </location>
</feature>
<organism evidence="3 4">
    <name type="scientific">Rhizobium redzepovicii</name>
    <dbReference type="NCBI Taxonomy" id="2867518"/>
    <lineage>
        <taxon>Bacteria</taxon>
        <taxon>Pseudomonadati</taxon>
        <taxon>Pseudomonadota</taxon>
        <taxon>Alphaproteobacteria</taxon>
        <taxon>Hyphomicrobiales</taxon>
        <taxon>Rhizobiaceae</taxon>
        <taxon>Rhizobium/Agrobacterium group</taxon>
        <taxon>Rhizobium</taxon>
    </lineage>
</organism>
<dbReference type="InterPro" id="IPR014710">
    <property type="entry name" value="RmlC-like_jellyroll"/>
</dbReference>
<protein>
    <submittedName>
        <fullName evidence="3">Cupin domain-containing protein</fullName>
    </submittedName>
</protein>
<reference evidence="4" key="1">
    <citation type="submission" date="2023-07" db="EMBL/GenBank/DDBJ databases">
        <title>Genomic characterization of faba bean (Vicia faba) microsymbionts in Mexican soils.</title>
        <authorList>
            <person name="Rivera Orduna F.N."/>
            <person name="Guevara-Luna J."/>
            <person name="Yan J."/>
            <person name="Arroyo-Herrera I."/>
            <person name="Li Y."/>
            <person name="Vasquez-Murrieta M.S."/>
            <person name="Wang E.T."/>
        </authorList>
    </citation>
    <scope>NUCLEOTIDE SEQUENCE [LARGE SCALE GENOMIC DNA]</scope>
    <source>
        <strain evidence="4">CH6</strain>
    </source>
</reference>
<dbReference type="EMBL" id="JAVLSH010000002">
    <property type="protein sequence ID" value="MDR9759445.1"/>
    <property type="molecule type" value="Genomic_DNA"/>
</dbReference>
<evidence type="ECO:0000256" key="1">
    <source>
        <dbReference type="SAM" id="SignalP"/>
    </source>
</evidence>
<dbReference type="Proteomes" id="UP001269402">
    <property type="component" value="Unassembled WGS sequence"/>
</dbReference>
<keyword evidence="4" id="KW-1185">Reference proteome</keyword>
<gene>
    <name evidence="3" type="ORF">RJJ37_07330</name>
</gene>
<dbReference type="AlphaFoldDB" id="A0AAW8NYS6"/>
<evidence type="ECO:0000259" key="2">
    <source>
        <dbReference type="Pfam" id="PF07883"/>
    </source>
</evidence>
<feature type="chain" id="PRO_5043981616" evidence="1">
    <location>
        <begin position="26"/>
        <end position="166"/>
    </location>
</feature>
<feature type="signal peptide" evidence="1">
    <location>
        <begin position="1"/>
        <end position="25"/>
    </location>
</feature>
<comment type="caution">
    <text evidence="3">The sequence shown here is derived from an EMBL/GenBank/DDBJ whole genome shotgun (WGS) entry which is preliminary data.</text>
</comment>
<dbReference type="PANTHER" id="PTHR43698:SF1">
    <property type="entry name" value="BLL4564 PROTEIN"/>
    <property type="match status" value="1"/>
</dbReference>
<dbReference type="PANTHER" id="PTHR43698">
    <property type="entry name" value="RIBD C-TERMINAL DOMAIN CONTAINING PROTEIN"/>
    <property type="match status" value="1"/>
</dbReference>
<accession>A0AAW8NYS6</accession>
<dbReference type="InterPro" id="IPR011051">
    <property type="entry name" value="RmlC_Cupin_sf"/>
</dbReference>
<dbReference type="Gene3D" id="2.60.120.10">
    <property type="entry name" value="Jelly Rolls"/>
    <property type="match status" value="1"/>
</dbReference>
<dbReference type="SUPFAM" id="SSF51182">
    <property type="entry name" value="RmlC-like cupins"/>
    <property type="match status" value="1"/>
</dbReference>
<keyword evidence="1" id="KW-0732">Signal</keyword>
<dbReference type="RefSeq" id="WP_310806582.1">
    <property type="nucleotide sequence ID" value="NZ_JAVLSG010000014.1"/>
</dbReference>